<protein>
    <recommendedName>
        <fullName evidence="4">Peptidase A1 domain-containing protein</fullName>
    </recommendedName>
</protein>
<dbReference type="GO" id="GO:0006508">
    <property type="term" value="P:proteolysis"/>
    <property type="evidence" value="ECO:0007669"/>
    <property type="project" value="InterPro"/>
</dbReference>
<dbReference type="InterPro" id="IPR033121">
    <property type="entry name" value="PEPTIDASE_A1"/>
</dbReference>
<dbReference type="OrthoDB" id="2747330at2759"/>
<dbReference type="SUPFAM" id="SSF50630">
    <property type="entry name" value="Acid proteases"/>
    <property type="match status" value="1"/>
</dbReference>
<dbReference type="InterPro" id="IPR021109">
    <property type="entry name" value="Peptidase_aspartic_dom_sf"/>
</dbReference>
<accession>A0A9P6QKQ9</accession>
<evidence type="ECO:0000313" key="6">
    <source>
        <dbReference type="Proteomes" id="UP000823405"/>
    </source>
</evidence>
<evidence type="ECO:0000259" key="4">
    <source>
        <dbReference type="PROSITE" id="PS51767"/>
    </source>
</evidence>
<feature type="signal peptide" evidence="3">
    <location>
        <begin position="1"/>
        <end position="21"/>
    </location>
</feature>
<feature type="compositionally biased region" description="Basic and acidic residues" evidence="2">
    <location>
        <begin position="161"/>
        <end position="174"/>
    </location>
</feature>
<comment type="similarity">
    <text evidence="1">Belongs to the peptidase A1 family.</text>
</comment>
<feature type="compositionally biased region" description="Basic and acidic residues" evidence="2">
    <location>
        <begin position="199"/>
        <end position="214"/>
    </location>
</feature>
<dbReference type="AlphaFoldDB" id="A0A9P6QKQ9"/>
<keyword evidence="3" id="KW-0732">Signal</keyword>
<feature type="chain" id="PRO_5040357283" description="Peptidase A1 domain-containing protein" evidence="3">
    <location>
        <begin position="22"/>
        <end position="344"/>
    </location>
</feature>
<dbReference type="PROSITE" id="PS51767">
    <property type="entry name" value="PEPTIDASE_A1"/>
    <property type="match status" value="1"/>
</dbReference>
<dbReference type="GO" id="GO:0004190">
    <property type="term" value="F:aspartic-type endopeptidase activity"/>
    <property type="evidence" value="ECO:0007669"/>
    <property type="project" value="InterPro"/>
</dbReference>
<dbReference type="Pfam" id="PF00026">
    <property type="entry name" value="Asp"/>
    <property type="match status" value="1"/>
</dbReference>
<dbReference type="Proteomes" id="UP000823405">
    <property type="component" value="Unassembled WGS sequence"/>
</dbReference>
<proteinExistence type="inferred from homology"/>
<dbReference type="PANTHER" id="PTHR47966">
    <property type="entry name" value="BETA-SITE APP-CLEAVING ENZYME, ISOFORM A-RELATED"/>
    <property type="match status" value="1"/>
</dbReference>
<sequence length="344" mass="38789">MKSTAFMSLTVVASAFSLSAATTTTFAPAAPDRHRVLLDRMTRTKEADRTGHQVQQVLARYSQPSIAAEIVQQQQRQELQHERVTKGERRPSLEQQVLGIPSRVLRRLRGQAQVPMQEQRLEQGILEQRQKQQKDVQWQRPQSAFKTEAGDAEENNIEGTGNEKGKEYDIYKDKDDDDDDGDELEDKVEQQGQRTGSDTVKKIDDEGKDKEKEKELVSVMQLRQFDSASSRRPKAIDSERIPIEYNPSEVAFVGQVGIGTPNQYFNLEFDIGSSDIWVTSAHANCSQNRPCSTTARREFHIERSSTFESAPNISWHLELSDGPIVKGSLATDVVQVAGFVLDRQ</sequence>
<feature type="compositionally biased region" description="Acidic residues" evidence="2">
    <location>
        <begin position="175"/>
        <end position="186"/>
    </location>
</feature>
<organism evidence="5 6">
    <name type="scientific">Linnemannia gamsii</name>
    <dbReference type="NCBI Taxonomy" id="64522"/>
    <lineage>
        <taxon>Eukaryota</taxon>
        <taxon>Fungi</taxon>
        <taxon>Fungi incertae sedis</taxon>
        <taxon>Mucoromycota</taxon>
        <taxon>Mortierellomycotina</taxon>
        <taxon>Mortierellomycetes</taxon>
        <taxon>Mortierellales</taxon>
        <taxon>Mortierellaceae</taxon>
        <taxon>Linnemannia</taxon>
    </lineage>
</organism>
<reference evidence="5" key="1">
    <citation type="journal article" date="2020" name="Fungal Divers.">
        <title>Resolving the Mortierellaceae phylogeny through synthesis of multi-gene phylogenetics and phylogenomics.</title>
        <authorList>
            <person name="Vandepol N."/>
            <person name="Liber J."/>
            <person name="Desiro A."/>
            <person name="Na H."/>
            <person name="Kennedy M."/>
            <person name="Barry K."/>
            <person name="Grigoriev I.V."/>
            <person name="Miller A.N."/>
            <person name="O'Donnell K."/>
            <person name="Stajich J.E."/>
            <person name="Bonito G."/>
        </authorList>
    </citation>
    <scope>NUCLEOTIDE SEQUENCE</scope>
    <source>
        <strain evidence="5">NVP60</strain>
    </source>
</reference>
<dbReference type="Gene3D" id="2.40.70.10">
    <property type="entry name" value="Acid Proteases"/>
    <property type="match status" value="1"/>
</dbReference>
<dbReference type="InterPro" id="IPR001461">
    <property type="entry name" value="Aspartic_peptidase_A1"/>
</dbReference>
<feature type="non-terminal residue" evidence="5">
    <location>
        <position position="1"/>
    </location>
</feature>
<evidence type="ECO:0000256" key="1">
    <source>
        <dbReference type="ARBA" id="ARBA00007447"/>
    </source>
</evidence>
<dbReference type="PANTHER" id="PTHR47966:SF51">
    <property type="entry name" value="BETA-SITE APP-CLEAVING ENZYME, ISOFORM A-RELATED"/>
    <property type="match status" value="1"/>
</dbReference>
<gene>
    <name evidence="5" type="ORF">BGZ97_009788</name>
</gene>
<evidence type="ECO:0000256" key="2">
    <source>
        <dbReference type="SAM" id="MobiDB-lite"/>
    </source>
</evidence>
<feature type="domain" description="Peptidase A1" evidence="4">
    <location>
        <begin position="252"/>
        <end position="344"/>
    </location>
</feature>
<evidence type="ECO:0000313" key="5">
    <source>
        <dbReference type="EMBL" id="KAG0278083.1"/>
    </source>
</evidence>
<evidence type="ECO:0000256" key="3">
    <source>
        <dbReference type="SAM" id="SignalP"/>
    </source>
</evidence>
<dbReference type="EMBL" id="JAAAIN010004814">
    <property type="protein sequence ID" value="KAG0278083.1"/>
    <property type="molecule type" value="Genomic_DNA"/>
</dbReference>
<comment type="caution">
    <text evidence="5">The sequence shown here is derived from an EMBL/GenBank/DDBJ whole genome shotgun (WGS) entry which is preliminary data.</text>
</comment>
<feature type="region of interest" description="Disordered" evidence="2">
    <location>
        <begin position="132"/>
        <end position="214"/>
    </location>
</feature>
<name>A0A9P6QKQ9_9FUNG</name>
<keyword evidence="6" id="KW-1185">Reference proteome</keyword>